<dbReference type="InterPro" id="IPR004960">
    <property type="entry name" value="LipA_acyltrans"/>
</dbReference>
<evidence type="ECO:0000256" key="5">
    <source>
        <dbReference type="ARBA" id="ARBA00023136"/>
    </source>
</evidence>
<comment type="subcellular location">
    <subcellularLocation>
        <location evidence="1">Cell inner membrane</location>
    </subcellularLocation>
</comment>
<evidence type="ECO:0000256" key="7">
    <source>
        <dbReference type="SAM" id="Phobius"/>
    </source>
</evidence>
<keyword evidence="6 8" id="KW-0012">Acyltransferase</keyword>
<keyword evidence="5 7" id="KW-0472">Membrane</keyword>
<keyword evidence="4 8" id="KW-0808">Transferase</keyword>
<name>A0A1W6BXB4_9BACT</name>
<dbReference type="Proteomes" id="UP000192902">
    <property type="component" value="Chromosome"/>
</dbReference>
<reference evidence="8 9" key="1">
    <citation type="submission" date="2017-04" db="EMBL/GenBank/DDBJ databases">
        <title>Complete genome sequence of the Campylobacter cuniculorum type strain LMG24588.</title>
        <authorList>
            <person name="Miller W.G."/>
            <person name="Yee E."/>
            <person name="Revez J."/>
            <person name="Bono J.L."/>
            <person name="Rossi M."/>
        </authorList>
    </citation>
    <scope>NUCLEOTIDE SEQUENCE [LARGE SCALE GENOMIC DNA]</scope>
    <source>
        <strain evidence="8 9">LMG 24588</strain>
    </source>
</reference>
<protein>
    <submittedName>
        <fullName evidence="8">Lipid A biosynthesis lauroyl acyltransferase</fullName>
        <ecNumber evidence="8">2.3.1.241</ecNumber>
    </submittedName>
</protein>
<dbReference type="AlphaFoldDB" id="A0A1W6BXB4"/>
<accession>A0A1W6BXB4</accession>
<dbReference type="EMBL" id="CP020867">
    <property type="protein sequence ID" value="ARJ56756.1"/>
    <property type="molecule type" value="Genomic_DNA"/>
</dbReference>
<feature type="transmembrane region" description="Helical" evidence="7">
    <location>
        <begin position="12"/>
        <end position="39"/>
    </location>
</feature>
<evidence type="ECO:0000313" key="8">
    <source>
        <dbReference type="EMBL" id="ARJ56756.1"/>
    </source>
</evidence>
<evidence type="ECO:0000256" key="6">
    <source>
        <dbReference type="ARBA" id="ARBA00023315"/>
    </source>
</evidence>
<dbReference type="EC" id="2.3.1.241" evidence="8"/>
<dbReference type="GO" id="GO:0009247">
    <property type="term" value="P:glycolipid biosynthetic process"/>
    <property type="evidence" value="ECO:0007669"/>
    <property type="project" value="UniProtKB-ARBA"/>
</dbReference>
<evidence type="ECO:0000256" key="3">
    <source>
        <dbReference type="ARBA" id="ARBA00022519"/>
    </source>
</evidence>
<evidence type="ECO:0000256" key="2">
    <source>
        <dbReference type="ARBA" id="ARBA00022475"/>
    </source>
</evidence>
<gene>
    <name evidence="8" type="primary">waaM</name>
    <name evidence="8" type="ORF">CCUN_1163</name>
</gene>
<sequence>MFKERIYIFIYYFLKMIVFILPKSLLNFLALFVAQITFWCNSKHRKIIDINLKLCFPEKSPEERKQIALKIYQNFAKFGIDCIENQNTTKEKILKKVHFDNEELLIKAVHSKRSLILTTAHYGNWELCALAYAARFGAMSIVSRALDSKAMDKILSQNRTQFDMQIIDKKGGLKKMIKALKDKRTLGILTDQDASANESMRVKFFDKEVNFLMGASVIAKKMDALLLSAFIYQKEGKYHIKCFEIQDSRLKSSEELTFYQAKCCEEMIKFKPDEYFFFHKRFRSFDKELYKN</sequence>
<evidence type="ECO:0000256" key="4">
    <source>
        <dbReference type="ARBA" id="ARBA00022679"/>
    </source>
</evidence>
<dbReference type="CDD" id="cd07984">
    <property type="entry name" value="LPLAT_LABLAT-like"/>
    <property type="match status" value="1"/>
</dbReference>
<organism evidence="8 9">
    <name type="scientific">Campylobacter cuniculorum DSM 23162 = LMG 24588</name>
    <dbReference type="NCBI Taxonomy" id="1121267"/>
    <lineage>
        <taxon>Bacteria</taxon>
        <taxon>Pseudomonadati</taxon>
        <taxon>Campylobacterota</taxon>
        <taxon>Epsilonproteobacteria</taxon>
        <taxon>Campylobacterales</taxon>
        <taxon>Campylobacteraceae</taxon>
        <taxon>Campylobacter</taxon>
    </lineage>
</organism>
<evidence type="ECO:0000256" key="1">
    <source>
        <dbReference type="ARBA" id="ARBA00004533"/>
    </source>
</evidence>
<dbReference type="OrthoDB" id="9803456at2"/>
<dbReference type="Pfam" id="PF03279">
    <property type="entry name" value="Lip_A_acyltrans"/>
    <property type="match status" value="1"/>
</dbReference>
<keyword evidence="7" id="KW-0812">Transmembrane</keyword>
<dbReference type="NCBIfam" id="NF006270">
    <property type="entry name" value="PRK08419.1"/>
    <property type="match status" value="1"/>
</dbReference>
<dbReference type="GO" id="GO:0005886">
    <property type="term" value="C:plasma membrane"/>
    <property type="evidence" value="ECO:0007669"/>
    <property type="project" value="UniProtKB-SubCell"/>
</dbReference>
<dbReference type="PANTHER" id="PTHR30606:SF10">
    <property type="entry name" value="PHOSPHATIDYLINOSITOL MANNOSIDE ACYLTRANSFERASE"/>
    <property type="match status" value="1"/>
</dbReference>
<dbReference type="RefSeq" id="WP_027305735.1">
    <property type="nucleotide sequence ID" value="NZ_CP020867.1"/>
</dbReference>
<dbReference type="PANTHER" id="PTHR30606">
    <property type="entry name" value="LIPID A BIOSYNTHESIS LAUROYL ACYLTRANSFERASE"/>
    <property type="match status" value="1"/>
</dbReference>
<keyword evidence="2" id="KW-1003">Cell membrane</keyword>
<evidence type="ECO:0000313" key="9">
    <source>
        <dbReference type="Proteomes" id="UP000192902"/>
    </source>
</evidence>
<dbReference type="KEGG" id="ccun:CCUN_1163"/>
<dbReference type="STRING" id="1121267.CCUN_1163"/>
<dbReference type="GO" id="GO:0008913">
    <property type="term" value="F:Kdo2-lipid IVA acyltransferase activity"/>
    <property type="evidence" value="ECO:0007669"/>
    <property type="project" value="UniProtKB-EC"/>
</dbReference>
<proteinExistence type="predicted"/>
<keyword evidence="7" id="KW-1133">Transmembrane helix</keyword>
<keyword evidence="3" id="KW-0997">Cell inner membrane</keyword>
<dbReference type="eggNOG" id="COG1560">
    <property type="taxonomic scope" value="Bacteria"/>
</dbReference>